<feature type="non-terminal residue" evidence="3">
    <location>
        <position position="1"/>
    </location>
</feature>
<keyword evidence="3" id="KW-0012">Acyltransferase</keyword>
<name>A0A0B2S7U9_GLYSO</name>
<dbReference type="PANTHER" id="PTHR31147">
    <property type="entry name" value="ACYL TRANSFERASE 4"/>
    <property type="match status" value="1"/>
</dbReference>
<gene>
    <name evidence="3" type="ORF">glysoja_030234</name>
</gene>
<evidence type="ECO:0000256" key="1">
    <source>
        <dbReference type="ARBA" id="ARBA00009861"/>
    </source>
</evidence>
<dbReference type="GO" id="GO:0047172">
    <property type="term" value="F:shikimate O-hydroxycinnamoyltransferase activity"/>
    <property type="evidence" value="ECO:0007669"/>
    <property type="project" value="UniProtKB-EC"/>
</dbReference>
<evidence type="ECO:0000313" key="3">
    <source>
        <dbReference type="EMBL" id="KHN42751.1"/>
    </source>
</evidence>
<feature type="signal peptide" evidence="2">
    <location>
        <begin position="1"/>
        <end position="23"/>
    </location>
</feature>
<dbReference type="InterPro" id="IPR050898">
    <property type="entry name" value="Plant_acyltransferase"/>
</dbReference>
<feature type="chain" id="PRO_5002094780" evidence="2">
    <location>
        <begin position="24"/>
        <end position="319"/>
    </location>
</feature>
<protein>
    <submittedName>
        <fullName evidence="3">3'-N-debenzoyl-2'-deoxytaxol N-benzoyltransferase</fullName>
        <ecNumber evidence="3">2.3.1.133</ecNumber>
    </submittedName>
</protein>
<proteinExistence type="inferred from homology"/>
<organism evidence="3">
    <name type="scientific">Glycine soja</name>
    <name type="common">Wild soybean</name>
    <dbReference type="NCBI Taxonomy" id="3848"/>
    <lineage>
        <taxon>Eukaryota</taxon>
        <taxon>Viridiplantae</taxon>
        <taxon>Streptophyta</taxon>
        <taxon>Embryophyta</taxon>
        <taxon>Tracheophyta</taxon>
        <taxon>Spermatophyta</taxon>
        <taxon>Magnoliopsida</taxon>
        <taxon>eudicotyledons</taxon>
        <taxon>Gunneridae</taxon>
        <taxon>Pentapetalae</taxon>
        <taxon>rosids</taxon>
        <taxon>fabids</taxon>
        <taxon>Fabales</taxon>
        <taxon>Fabaceae</taxon>
        <taxon>Papilionoideae</taxon>
        <taxon>50 kb inversion clade</taxon>
        <taxon>NPAAA clade</taxon>
        <taxon>indigoferoid/millettioid clade</taxon>
        <taxon>Phaseoleae</taxon>
        <taxon>Glycine</taxon>
        <taxon>Glycine subgen. Soja</taxon>
    </lineage>
</organism>
<dbReference type="EMBL" id="KN644203">
    <property type="protein sequence ID" value="KHN42751.1"/>
    <property type="molecule type" value="Genomic_DNA"/>
</dbReference>
<keyword evidence="3" id="KW-0808">Transferase</keyword>
<dbReference type="EC" id="2.3.1.133" evidence="3"/>
<comment type="similarity">
    <text evidence="1">Belongs to the plant acyltransferase family.</text>
</comment>
<dbReference type="PANTHER" id="PTHR31147:SF25">
    <property type="entry name" value="HXXXD-TYPE ACYL-TRANSFERASE FAMILY PROTEIN"/>
    <property type="match status" value="1"/>
</dbReference>
<reference evidence="3" key="1">
    <citation type="submission" date="2014-07" db="EMBL/GenBank/DDBJ databases">
        <title>Identification of a novel salt tolerance gene in wild soybean by whole-genome sequencing.</title>
        <authorList>
            <person name="Lam H.-M."/>
            <person name="Qi X."/>
            <person name="Li M.-W."/>
            <person name="Liu X."/>
            <person name="Xie M."/>
            <person name="Ni M."/>
            <person name="Xu X."/>
        </authorList>
    </citation>
    <scope>NUCLEOTIDE SEQUENCE [LARGE SCALE GENOMIC DNA]</scope>
    <source>
        <tissue evidence="3">Root</tissue>
    </source>
</reference>
<dbReference type="Gene3D" id="3.30.559.10">
    <property type="entry name" value="Chloramphenicol acetyltransferase-like domain"/>
    <property type="match status" value="2"/>
</dbReference>
<dbReference type="Proteomes" id="UP000053555">
    <property type="component" value="Unassembled WGS sequence"/>
</dbReference>
<dbReference type="AlphaFoldDB" id="A0A0B2S7U9"/>
<sequence length="319" mass="35233">PLVFKVTKFLCGGFTLVVGLSHAVCDGTGASQFLPAVAELASGKTKPSVKPVWERERLVGTITTQPLQYPMGSACVAVSPFLPTTDFSHECSKVDSESTARLKMSLMEESGNEECMTKKKGFTTFETLAAYIWRSRARALKLSYDGETNHQTMLNIVVGVRPHLLDPLPRGYYGNTIVEAYVMLTVREPNVRALLEVVKLIRKSKKVAINSNYIRHPIDSMETPKSVKYNYESGAITILMDWRHLGLLENVDFGWKELVNTMPSPRDIYGSMGLCTILPPSNLDPSTSGGARVYVSLPSSAMPKFKEEMKALTSIKKSS</sequence>
<accession>A0A0B2S7U9</accession>
<evidence type="ECO:0000256" key="2">
    <source>
        <dbReference type="SAM" id="SignalP"/>
    </source>
</evidence>
<keyword evidence="2" id="KW-0732">Signal</keyword>
<dbReference type="InterPro" id="IPR023213">
    <property type="entry name" value="CAT-like_dom_sf"/>
</dbReference>
<dbReference type="Pfam" id="PF02458">
    <property type="entry name" value="Transferase"/>
    <property type="match status" value="1"/>
</dbReference>